<evidence type="ECO:0000256" key="2">
    <source>
        <dbReference type="ARBA" id="ARBA00022729"/>
    </source>
</evidence>
<feature type="signal peptide" evidence="3">
    <location>
        <begin position="1"/>
        <end position="31"/>
    </location>
</feature>
<dbReference type="EMBL" id="CP032630">
    <property type="protein sequence ID" value="AYF97932.1"/>
    <property type="molecule type" value="Genomic_DNA"/>
</dbReference>
<keyword evidence="5" id="KW-1185">Reference proteome</keyword>
<feature type="chain" id="PRO_5017306150" evidence="3">
    <location>
        <begin position="32"/>
        <end position="313"/>
    </location>
</feature>
<dbReference type="InterPro" id="IPR005770">
    <property type="entry name" value="PhnD"/>
</dbReference>
<protein>
    <submittedName>
        <fullName evidence="4">Phosphate/phosphite/phosphonate ABC transporter substrate-binding protein</fullName>
    </submittedName>
</protein>
<sequence length="313" mass="32582">MKNTATRLASLGAAALVLAALVGCSSTPATGDDTAPVAETGTYASGDEGTLVFGVVPDTESTQNNWAPLGDYIAEITGKKVNFFEAADYTALIEAAIAGKIDVAAFSGFTYYQAWKNGAEITPFAGQLTGELTEPGYYSVAIANPNAGITTLADFAGKNICFVSETSTSGRLFPSKALKEAGVDPTSGLTPVFAGKHDASAEKVAAGTECVAGFAEDAVADPMIEAGEVVEIDRQLVPGAPLVYSNALPQSVIDILVDKLSDMTFQDMVDAGVEVADVDAAKEWFAGTKPVDDSYYDQIRDLCAELPELETCQ</sequence>
<reference evidence="5" key="1">
    <citation type="submission" date="2018-09" db="EMBL/GenBank/DDBJ databases">
        <title>Genome sequencing of strain 2DFWR-13.</title>
        <authorList>
            <person name="Heo J."/>
            <person name="Kim S.-J."/>
            <person name="Kwon S.-W."/>
        </authorList>
    </citation>
    <scope>NUCLEOTIDE SEQUENCE [LARGE SCALE GENOMIC DNA]</scope>
    <source>
        <strain evidence="5">2DFWR-13</strain>
    </source>
</reference>
<dbReference type="GO" id="GO:0043190">
    <property type="term" value="C:ATP-binding cassette (ABC) transporter complex"/>
    <property type="evidence" value="ECO:0007669"/>
    <property type="project" value="InterPro"/>
</dbReference>
<dbReference type="PANTHER" id="PTHR35841">
    <property type="entry name" value="PHOSPHONATES-BINDING PERIPLASMIC PROTEIN"/>
    <property type="match status" value="1"/>
</dbReference>
<keyword evidence="2 3" id="KW-0732">Signal</keyword>
<dbReference type="OrthoDB" id="9764656at2"/>
<dbReference type="Proteomes" id="UP000278886">
    <property type="component" value="Chromosome"/>
</dbReference>
<comment type="similarity">
    <text evidence="1">Belongs to the phosphate/phosphite/phosphonate binding protein family.</text>
</comment>
<gene>
    <name evidence="4" type="primary">phnD</name>
    <name evidence="4" type="ORF">D7I47_06440</name>
</gene>
<dbReference type="Pfam" id="PF12974">
    <property type="entry name" value="Phosphonate-bd"/>
    <property type="match status" value="1"/>
</dbReference>
<evidence type="ECO:0000256" key="3">
    <source>
        <dbReference type="SAM" id="SignalP"/>
    </source>
</evidence>
<evidence type="ECO:0000256" key="1">
    <source>
        <dbReference type="ARBA" id="ARBA00007162"/>
    </source>
</evidence>
<dbReference type="GO" id="GO:0055085">
    <property type="term" value="P:transmembrane transport"/>
    <property type="evidence" value="ECO:0007669"/>
    <property type="project" value="InterPro"/>
</dbReference>
<evidence type="ECO:0000313" key="4">
    <source>
        <dbReference type="EMBL" id="AYF97932.1"/>
    </source>
</evidence>
<name>A0A387B309_9MICO</name>
<proteinExistence type="inferred from homology"/>
<dbReference type="SUPFAM" id="SSF53850">
    <property type="entry name" value="Periplasmic binding protein-like II"/>
    <property type="match status" value="1"/>
</dbReference>
<dbReference type="KEGG" id="lyd:D7I47_06440"/>
<dbReference type="RefSeq" id="WP_120762280.1">
    <property type="nucleotide sequence ID" value="NZ_CP032630.1"/>
</dbReference>
<accession>A0A387B309</accession>
<dbReference type="NCBIfam" id="TIGR01098">
    <property type="entry name" value="3A0109s03R"/>
    <property type="match status" value="1"/>
</dbReference>
<organism evidence="4 5">
    <name type="scientific">Protaetiibacter intestinalis</name>
    <dbReference type="NCBI Taxonomy" id="2419774"/>
    <lineage>
        <taxon>Bacteria</taxon>
        <taxon>Bacillati</taxon>
        <taxon>Actinomycetota</taxon>
        <taxon>Actinomycetes</taxon>
        <taxon>Micrococcales</taxon>
        <taxon>Microbacteriaceae</taxon>
        <taxon>Protaetiibacter</taxon>
    </lineage>
</organism>
<dbReference type="Gene3D" id="3.40.190.10">
    <property type="entry name" value="Periplasmic binding protein-like II"/>
    <property type="match status" value="2"/>
</dbReference>
<dbReference type="PROSITE" id="PS51257">
    <property type="entry name" value="PROKAR_LIPOPROTEIN"/>
    <property type="match status" value="1"/>
</dbReference>
<evidence type="ECO:0000313" key="5">
    <source>
        <dbReference type="Proteomes" id="UP000278886"/>
    </source>
</evidence>
<dbReference type="AlphaFoldDB" id="A0A387B309"/>
<dbReference type="PANTHER" id="PTHR35841:SF1">
    <property type="entry name" value="PHOSPHONATES-BINDING PERIPLASMIC PROTEIN"/>
    <property type="match status" value="1"/>
</dbReference>